<evidence type="ECO:0000256" key="2">
    <source>
        <dbReference type="ARBA" id="ARBA00022840"/>
    </source>
</evidence>
<dbReference type="Gene3D" id="3.40.50.300">
    <property type="entry name" value="P-loop containing nucleotide triphosphate hydrolases"/>
    <property type="match status" value="1"/>
</dbReference>
<organism evidence="4 5">
    <name type="scientific">Falsiroseomonas selenitidurans</name>
    <dbReference type="NCBI Taxonomy" id="2716335"/>
    <lineage>
        <taxon>Bacteria</taxon>
        <taxon>Pseudomonadati</taxon>
        <taxon>Pseudomonadota</taxon>
        <taxon>Alphaproteobacteria</taxon>
        <taxon>Acetobacterales</taxon>
        <taxon>Roseomonadaceae</taxon>
        <taxon>Falsiroseomonas</taxon>
    </lineage>
</organism>
<dbReference type="InterPro" id="IPR003593">
    <property type="entry name" value="AAA+_ATPase"/>
</dbReference>
<dbReference type="InterPro" id="IPR039421">
    <property type="entry name" value="Type_1_exporter"/>
</dbReference>
<feature type="domain" description="ABC transporter" evidence="3">
    <location>
        <begin position="83"/>
        <end position="299"/>
    </location>
</feature>
<dbReference type="SUPFAM" id="SSF52540">
    <property type="entry name" value="P-loop containing nucleoside triphosphate hydrolases"/>
    <property type="match status" value="1"/>
</dbReference>
<keyword evidence="1" id="KW-0547">Nucleotide-binding</keyword>
<evidence type="ECO:0000313" key="4">
    <source>
        <dbReference type="EMBL" id="NKC34632.1"/>
    </source>
</evidence>
<evidence type="ECO:0000313" key="5">
    <source>
        <dbReference type="Proteomes" id="UP000787635"/>
    </source>
</evidence>
<accession>A0ABX1EF69</accession>
<dbReference type="GO" id="GO:0005524">
    <property type="term" value="F:ATP binding"/>
    <property type="evidence" value="ECO:0007669"/>
    <property type="project" value="UniProtKB-KW"/>
</dbReference>
<protein>
    <submittedName>
        <fullName evidence="4">ATP-binding cassette domain-containing protein</fullName>
    </submittedName>
</protein>
<proteinExistence type="predicted"/>
<reference evidence="4 5" key="1">
    <citation type="submission" date="2020-03" db="EMBL/GenBank/DDBJ databases">
        <title>Roseomonas selenitidurans sp. nov. isolated from urban soil.</title>
        <authorList>
            <person name="Liu H."/>
        </authorList>
    </citation>
    <scope>NUCLEOTIDE SEQUENCE [LARGE SCALE GENOMIC DNA]</scope>
    <source>
        <strain evidence="4 5">BU-1</strain>
    </source>
</reference>
<gene>
    <name evidence="4" type="ORF">HEQ75_27555</name>
</gene>
<name>A0ABX1EF69_9PROT</name>
<dbReference type="PANTHER" id="PTHR24221">
    <property type="entry name" value="ATP-BINDING CASSETTE SUB-FAMILY B"/>
    <property type="match status" value="1"/>
</dbReference>
<dbReference type="RefSeq" id="WP_168035322.1">
    <property type="nucleotide sequence ID" value="NZ_JAAVNE010000116.1"/>
</dbReference>
<sequence length="301" mass="30467">LGQAAMLGALGYGLAMGEAGVAGAVLGLFLATAAGEALGLMPRAGAALAAAGASARRLFEAADQEAPVAEPATPAAPPRGHAIRVEGLHFAWAPGAPAVFDGLQLEVPEGARIALLGPSGIGKSTLASLLLKLAAPQAGRITLGGVDLASLPADVVRARIACLTQDARLFDDSIEANLRLGRPEAEEAALWQALDRAGIGEVVRSLPEGLATRCGEAGARFSGGQARRLVLARALLSEAPVLILDEPAAGLDPETERAFLETLGAATAGRTVILIVHRLVGVERPTRILRLAAGLAVPAMG</sequence>
<evidence type="ECO:0000256" key="1">
    <source>
        <dbReference type="ARBA" id="ARBA00022741"/>
    </source>
</evidence>
<evidence type="ECO:0000259" key="3">
    <source>
        <dbReference type="PROSITE" id="PS50893"/>
    </source>
</evidence>
<dbReference type="InterPro" id="IPR017871">
    <property type="entry name" value="ABC_transporter-like_CS"/>
</dbReference>
<comment type="caution">
    <text evidence="4">The sequence shown here is derived from an EMBL/GenBank/DDBJ whole genome shotgun (WGS) entry which is preliminary data.</text>
</comment>
<dbReference type="InterPro" id="IPR003439">
    <property type="entry name" value="ABC_transporter-like_ATP-bd"/>
</dbReference>
<dbReference type="PANTHER" id="PTHR24221:SF654">
    <property type="entry name" value="ATP-BINDING CASSETTE SUB-FAMILY B MEMBER 6"/>
    <property type="match status" value="1"/>
</dbReference>
<dbReference type="Proteomes" id="UP000787635">
    <property type="component" value="Unassembled WGS sequence"/>
</dbReference>
<dbReference type="PROSITE" id="PS00211">
    <property type="entry name" value="ABC_TRANSPORTER_1"/>
    <property type="match status" value="1"/>
</dbReference>
<keyword evidence="5" id="KW-1185">Reference proteome</keyword>
<feature type="non-terminal residue" evidence="4">
    <location>
        <position position="1"/>
    </location>
</feature>
<dbReference type="EMBL" id="JAAVNE010000116">
    <property type="protein sequence ID" value="NKC34632.1"/>
    <property type="molecule type" value="Genomic_DNA"/>
</dbReference>
<dbReference type="InterPro" id="IPR027417">
    <property type="entry name" value="P-loop_NTPase"/>
</dbReference>
<dbReference type="SMART" id="SM00382">
    <property type="entry name" value="AAA"/>
    <property type="match status" value="1"/>
</dbReference>
<keyword evidence="2 4" id="KW-0067">ATP-binding</keyword>
<dbReference type="Pfam" id="PF00005">
    <property type="entry name" value="ABC_tran"/>
    <property type="match status" value="1"/>
</dbReference>
<dbReference type="PROSITE" id="PS50893">
    <property type="entry name" value="ABC_TRANSPORTER_2"/>
    <property type="match status" value="1"/>
</dbReference>